<accession>A0A0U1KRF8</accession>
<dbReference type="GO" id="GO:0047324">
    <property type="term" value="F:phosphoenolpyruvate-glycerone phosphotransferase activity"/>
    <property type="evidence" value="ECO:0007669"/>
    <property type="project" value="UniProtKB-EC"/>
</dbReference>
<dbReference type="PANTHER" id="PTHR38594">
    <property type="entry name" value="PEP-DEPENDENT DIHYDROXYACETONE KINASE, PHOSPHORYL DONOR SUBUNIT DHAM"/>
    <property type="match status" value="1"/>
</dbReference>
<dbReference type="EC" id="2.7.1.121" evidence="3"/>
<dbReference type="Pfam" id="PF03610">
    <property type="entry name" value="EIIA-man"/>
    <property type="match status" value="1"/>
</dbReference>
<dbReference type="GO" id="GO:0019563">
    <property type="term" value="P:glycerol catabolic process"/>
    <property type="evidence" value="ECO:0007669"/>
    <property type="project" value="InterPro"/>
</dbReference>
<keyword evidence="4 7" id="KW-0808">Transferase</keyword>
<dbReference type="Proteomes" id="UP000049855">
    <property type="component" value="Unassembled WGS sequence"/>
</dbReference>
<dbReference type="PANTHER" id="PTHR38594:SF1">
    <property type="entry name" value="PEP-DEPENDENT DIHYDROXYACETONE KINASE, PHOSPHORYL DONOR SUBUNIT DHAM"/>
    <property type="match status" value="1"/>
</dbReference>
<dbReference type="SUPFAM" id="SSF53062">
    <property type="entry name" value="PTS system fructose IIA component-like"/>
    <property type="match status" value="1"/>
</dbReference>
<reference evidence="8" key="1">
    <citation type="submission" date="2015-03" db="EMBL/GenBank/DDBJ databases">
        <authorList>
            <person name="Nijsse Bart"/>
        </authorList>
    </citation>
    <scope>NUCLEOTIDE SEQUENCE [LARGE SCALE GENOMIC DNA]</scope>
</reference>
<comment type="subunit">
    <text evidence="5">Homodimer. The dihydroxyacetone kinase complex is composed of a homodimer of DhaM, a homodimer of DhaK and the subunit DhaL.</text>
</comment>
<evidence type="ECO:0000259" key="6">
    <source>
        <dbReference type="PROSITE" id="PS51096"/>
    </source>
</evidence>
<dbReference type="PROSITE" id="PS51096">
    <property type="entry name" value="PTS_EIIA_TYPE_4"/>
    <property type="match status" value="1"/>
</dbReference>
<evidence type="ECO:0000256" key="4">
    <source>
        <dbReference type="ARBA" id="ARBA00022679"/>
    </source>
</evidence>
<keyword evidence="7" id="KW-0670">Pyruvate</keyword>
<evidence type="ECO:0000313" key="8">
    <source>
        <dbReference type="Proteomes" id="UP000049855"/>
    </source>
</evidence>
<sequence>MVGIVVVSHSGKIAEGICELAAQMAAPGQKLIAAGGMTDGDTGTDAYKIQAAIKAANSGDGVLVMVDLGSAVLSTELAVDMLDDELKGQVVIADAPILEGTVAAAVEASIGQSLVSVVATAEGARELRKR</sequence>
<evidence type="ECO:0000256" key="3">
    <source>
        <dbReference type="ARBA" id="ARBA00012095"/>
    </source>
</evidence>
<dbReference type="InterPro" id="IPR039643">
    <property type="entry name" value="DhaM"/>
</dbReference>
<dbReference type="EMBL" id="CTRP01000001">
    <property type="protein sequence ID" value="CQR69990.1"/>
    <property type="molecule type" value="Genomic_DNA"/>
</dbReference>
<comment type="function">
    <text evidence="2">Component of the dihydroxyacetone kinase complex, which is responsible for the phosphoenolpyruvate (PEP)-dependent phosphorylation of dihydroxyacetone. DhaM serves as the phosphoryl donor. Is phosphorylated by phosphoenolpyruvate in an EI- and HPr-dependent reaction, and a phosphorelay system on histidine residues finally leads to phosphoryl transfer to DhaL and dihydroxyacetone.</text>
</comment>
<keyword evidence="8" id="KW-1185">Reference proteome</keyword>
<dbReference type="InterPro" id="IPR004701">
    <property type="entry name" value="PTS_EIIA_man-typ"/>
</dbReference>
<dbReference type="RefSeq" id="WP_021168258.1">
    <property type="nucleotide sequence ID" value="NZ_CTRP01000001.1"/>
</dbReference>
<evidence type="ECO:0000256" key="5">
    <source>
        <dbReference type="ARBA" id="ARBA00046577"/>
    </source>
</evidence>
<dbReference type="NCBIfam" id="TIGR02364">
    <property type="entry name" value="dha_pts"/>
    <property type="match status" value="1"/>
</dbReference>
<dbReference type="AlphaFoldDB" id="A0A0U1KRF8"/>
<name>A0A0U1KRF8_9FIRM</name>
<comment type="catalytic activity">
    <reaction evidence="1">
        <text>dihydroxyacetone + phosphoenolpyruvate = dihydroxyacetone phosphate + pyruvate</text>
        <dbReference type="Rhea" id="RHEA:18381"/>
        <dbReference type="ChEBI" id="CHEBI:15361"/>
        <dbReference type="ChEBI" id="CHEBI:16016"/>
        <dbReference type="ChEBI" id="CHEBI:57642"/>
        <dbReference type="ChEBI" id="CHEBI:58702"/>
        <dbReference type="EC" id="2.7.1.121"/>
    </reaction>
</comment>
<dbReference type="Gene3D" id="3.40.50.510">
    <property type="entry name" value="Phosphotransferase system, mannose-type IIA component"/>
    <property type="match status" value="1"/>
</dbReference>
<dbReference type="InterPro" id="IPR036662">
    <property type="entry name" value="PTS_EIIA_man-typ_sf"/>
</dbReference>
<evidence type="ECO:0000313" key="7">
    <source>
        <dbReference type="EMBL" id="CQR69990.1"/>
    </source>
</evidence>
<dbReference type="GO" id="GO:0016020">
    <property type="term" value="C:membrane"/>
    <property type="evidence" value="ECO:0007669"/>
    <property type="project" value="InterPro"/>
</dbReference>
<evidence type="ECO:0000256" key="1">
    <source>
        <dbReference type="ARBA" id="ARBA00001113"/>
    </source>
</evidence>
<proteinExistence type="predicted"/>
<protein>
    <recommendedName>
        <fullName evidence="3">phosphoenolpyruvate--glycerone phosphotransferase</fullName>
        <ecNumber evidence="3">2.7.1.121</ecNumber>
    </recommendedName>
</protein>
<dbReference type="GO" id="GO:0009401">
    <property type="term" value="P:phosphoenolpyruvate-dependent sugar phosphotransferase system"/>
    <property type="evidence" value="ECO:0007669"/>
    <property type="project" value="InterPro"/>
</dbReference>
<dbReference type="InterPro" id="IPR012844">
    <property type="entry name" value="DhaM_N"/>
</dbReference>
<gene>
    <name evidence="7" type="ORF">SpAn4DRAFT_4855</name>
</gene>
<evidence type="ECO:0000256" key="2">
    <source>
        <dbReference type="ARBA" id="ARBA00002788"/>
    </source>
</evidence>
<feature type="domain" description="PTS EIIA type-4" evidence="6">
    <location>
        <begin position="1"/>
        <end position="130"/>
    </location>
</feature>
<organism evidence="7 8">
    <name type="scientific">Sporomusa ovata</name>
    <dbReference type="NCBI Taxonomy" id="2378"/>
    <lineage>
        <taxon>Bacteria</taxon>
        <taxon>Bacillati</taxon>
        <taxon>Bacillota</taxon>
        <taxon>Negativicutes</taxon>
        <taxon>Selenomonadales</taxon>
        <taxon>Sporomusaceae</taxon>
        <taxon>Sporomusa</taxon>
    </lineage>
</organism>